<organism evidence="1 2">
    <name type="scientific">Maribacter arcticus</name>
    <dbReference type="NCBI Taxonomy" id="561365"/>
    <lineage>
        <taxon>Bacteria</taxon>
        <taxon>Pseudomonadati</taxon>
        <taxon>Bacteroidota</taxon>
        <taxon>Flavobacteriia</taxon>
        <taxon>Flavobacteriales</taxon>
        <taxon>Flavobacteriaceae</taxon>
        <taxon>Maribacter</taxon>
    </lineage>
</organism>
<dbReference type="SUPFAM" id="SSF48613">
    <property type="entry name" value="Heme oxygenase-like"/>
    <property type="match status" value="1"/>
</dbReference>
<dbReference type="InterPro" id="IPR016084">
    <property type="entry name" value="Haem_Oase-like_multi-hlx"/>
</dbReference>
<dbReference type="InterPro" id="IPR024423">
    <property type="entry name" value="DUF3050"/>
</dbReference>
<dbReference type="RefSeq" id="WP_079512399.1">
    <property type="nucleotide sequence ID" value="NZ_FUYL01000005.1"/>
</dbReference>
<keyword evidence="2" id="KW-1185">Reference proteome</keyword>
<dbReference type="AlphaFoldDB" id="A0A1T5BZK2"/>
<evidence type="ECO:0000313" key="1">
    <source>
        <dbReference type="EMBL" id="SKB52443.1"/>
    </source>
</evidence>
<protein>
    <recommendedName>
        <fullName evidence="3">DUF3050 domain-containing protein</fullName>
    </recommendedName>
</protein>
<dbReference type="EMBL" id="FUYL01000005">
    <property type="protein sequence ID" value="SKB52443.1"/>
    <property type="molecule type" value="Genomic_DNA"/>
</dbReference>
<evidence type="ECO:0008006" key="3">
    <source>
        <dbReference type="Google" id="ProtNLM"/>
    </source>
</evidence>
<accession>A0A1T5BZK2</accession>
<name>A0A1T5BZK2_9FLAO</name>
<dbReference type="OrthoDB" id="9791270at2"/>
<reference evidence="2" key="1">
    <citation type="submission" date="2017-02" db="EMBL/GenBank/DDBJ databases">
        <authorList>
            <person name="Varghese N."/>
            <person name="Submissions S."/>
        </authorList>
    </citation>
    <scope>NUCLEOTIDE SEQUENCE [LARGE SCALE GENOMIC DNA]</scope>
    <source>
        <strain evidence="2">DSM 23546</strain>
    </source>
</reference>
<gene>
    <name evidence="1" type="ORF">SAMN05660866_01941</name>
</gene>
<dbReference type="Pfam" id="PF11251">
    <property type="entry name" value="DUF3050"/>
    <property type="match status" value="1"/>
</dbReference>
<dbReference type="Proteomes" id="UP000190339">
    <property type="component" value="Unassembled WGS sequence"/>
</dbReference>
<proteinExistence type="predicted"/>
<dbReference type="STRING" id="561365.SAMN05660866_01941"/>
<evidence type="ECO:0000313" key="2">
    <source>
        <dbReference type="Proteomes" id="UP000190339"/>
    </source>
</evidence>
<sequence length="257" mass="29772">MKIEEIEVSLLPLRDQLRTHELYKSLNSLSDIKIFMENHVYAVWDFMSLLKGLQIHLTCTTLPWQPAKNTNTARFINEIVLEEESDRDEEGIFNSHFEMYLDAMEEVGASTSNVKNFLNSVSNIETILEVIEDSNLNVAVKNFLKFTFEVIKTNEPHKIAAAFTFGREELIPDMFLEIIEQAGEEEYPKLGYYLKRHIELDGDEHGPLSLKMIQELCGIDNKKWLEVAECSKNALEKRVQLWDYILLEIRKNATVLA</sequence>
<dbReference type="Gene3D" id="1.20.910.10">
    <property type="entry name" value="Heme oxygenase-like"/>
    <property type="match status" value="1"/>
</dbReference>